<dbReference type="PANTHER" id="PTHR38110">
    <property type="entry name" value="CHROMOSOME 23, WHOLE GENOME SHOTGUN SEQUENCE"/>
    <property type="match status" value="1"/>
</dbReference>
<sequence>MSQELAPFATAISVRPLGDGSCTASLDPDWSVGDRPHGGYLLAVLARAAELATGESPLAVSAQFLHAPRVGPVLIRTERLKTGRTTAVLRLVLEQRGRACVDATVTTGEFAADEAEWSQVPDMPVNPPTSAIDLGSSEARTFFALSKVCDVRLDPGTAAFLRGEQGPPRLRLWARPQSGFPDALFGLLAGDLTVPVTFNLGRFGWSPTVQLTALLRARPANGWLRLQAESRAVQGSWFDEDVTVVDSMGRLVCQARQLALAPERD</sequence>
<evidence type="ECO:0000259" key="1">
    <source>
        <dbReference type="Pfam" id="PF13622"/>
    </source>
</evidence>
<comment type="caution">
    <text evidence="3">The sequence shown here is derived from an EMBL/GenBank/DDBJ whole genome shotgun (WGS) entry which is preliminary data.</text>
</comment>
<dbReference type="InterPro" id="IPR052389">
    <property type="entry name" value="Sec_Metab_Biosynth-Assoc"/>
</dbReference>
<dbReference type="SUPFAM" id="SSF54637">
    <property type="entry name" value="Thioesterase/thiol ester dehydrase-isomerase"/>
    <property type="match status" value="2"/>
</dbReference>
<dbReference type="InterPro" id="IPR042171">
    <property type="entry name" value="Acyl-CoA_hotdog"/>
</dbReference>
<dbReference type="InterPro" id="IPR049450">
    <property type="entry name" value="ACOT8-like_C"/>
</dbReference>
<dbReference type="PANTHER" id="PTHR38110:SF1">
    <property type="entry name" value="THIOESTERASE DOMAIN-CONTAINING PROTEIN"/>
    <property type="match status" value="1"/>
</dbReference>
<evidence type="ECO:0000313" key="4">
    <source>
        <dbReference type="Proteomes" id="UP000598360"/>
    </source>
</evidence>
<accession>A0A929B9R1</accession>
<evidence type="ECO:0000259" key="2">
    <source>
        <dbReference type="Pfam" id="PF20789"/>
    </source>
</evidence>
<keyword evidence="4" id="KW-1185">Reference proteome</keyword>
<dbReference type="Pfam" id="PF13622">
    <property type="entry name" value="4HBT_3"/>
    <property type="match status" value="1"/>
</dbReference>
<dbReference type="AlphaFoldDB" id="A0A929B9R1"/>
<feature type="domain" description="Acyl-CoA thioesterase-like N-terminal HotDog" evidence="1">
    <location>
        <begin position="27"/>
        <end position="108"/>
    </location>
</feature>
<dbReference type="RefSeq" id="WP_193928296.1">
    <property type="nucleotide sequence ID" value="NZ_JADEYC010000015.1"/>
</dbReference>
<name>A0A929B9R1_9PSEU</name>
<dbReference type="EMBL" id="JADEYC010000015">
    <property type="protein sequence ID" value="MBE9374866.1"/>
    <property type="molecule type" value="Genomic_DNA"/>
</dbReference>
<protein>
    <submittedName>
        <fullName evidence="3">Thioesterase family protein</fullName>
    </submittedName>
</protein>
<evidence type="ECO:0000313" key="3">
    <source>
        <dbReference type="EMBL" id="MBE9374866.1"/>
    </source>
</evidence>
<proteinExistence type="predicted"/>
<dbReference type="Proteomes" id="UP000598360">
    <property type="component" value="Unassembled WGS sequence"/>
</dbReference>
<reference evidence="3" key="1">
    <citation type="submission" date="2020-10" db="EMBL/GenBank/DDBJ databases">
        <title>Diversity and distribution of actinomycetes associated with coral in the coast of Hainan.</title>
        <authorList>
            <person name="Li F."/>
        </authorList>
    </citation>
    <scope>NUCLEOTIDE SEQUENCE</scope>
    <source>
        <strain evidence="3">HNM0983</strain>
    </source>
</reference>
<dbReference type="InterPro" id="IPR029069">
    <property type="entry name" value="HotDog_dom_sf"/>
</dbReference>
<gene>
    <name evidence="3" type="ORF">IQ251_10470</name>
</gene>
<organism evidence="3 4">
    <name type="scientific">Saccharopolyspora montiporae</name>
    <dbReference type="NCBI Taxonomy" id="2781240"/>
    <lineage>
        <taxon>Bacteria</taxon>
        <taxon>Bacillati</taxon>
        <taxon>Actinomycetota</taxon>
        <taxon>Actinomycetes</taxon>
        <taxon>Pseudonocardiales</taxon>
        <taxon>Pseudonocardiaceae</taxon>
        <taxon>Saccharopolyspora</taxon>
    </lineage>
</organism>
<feature type="domain" description="Acyl-CoA thioesterase-like C-terminal" evidence="2">
    <location>
        <begin position="138"/>
        <end position="260"/>
    </location>
</feature>
<dbReference type="Pfam" id="PF20789">
    <property type="entry name" value="4HBT_3C"/>
    <property type="match status" value="1"/>
</dbReference>
<dbReference type="Gene3D" id="2.40.160.210">
    <property type="entry name" value="Acyl-CoA thioesterase, double hotdog domain"/>
    <property type="match status" value="1"/>
</dbReference>
<dbReference type="InterPro" id="IPR049449">
    <property type="entry name" value="TesB_ACOT8-like_N"/>
</dbReference>